<feature type="transmembrane region" description="Helical" evidence="1">
    <location>
        <begin position="6"/>
        <end position="25"/>
    </location>
</feature>
<dbReference type="STRING" id="572480.Arnit_0822"/>
<gene>
    <name evidence="2" type="ordered locus">Arnit_0822</name>
</gene>
<accession>D5V2Q4</accession>
<dbReference type="OrthoDB" id="5349312at2"/>
<dbReference type="Proteomes" id="UP000000939">
    <property type="component" value="Chromosome"/>
</dbReference>
<keyword evidence="1" id="KW-1133">Transmembrane helix</keyword>
<sequence precursor="true">MKNSFSLLITLILISIFSFFTILILQTKSLSISNLTNSYLQTQAKLHMDFFKNYINSINLKDNCIENLYFNNDIYKLKAKVTFEKGCLSTLHQNATIDIFVNAKTLNNEITLHEQLIKEL</sequence>
<proteinExistence type="predicted"/>
<evidence type="ECO:0000256" key="1">
    <source>
        <dbReference type="SAM" id="Phobius"/>
    </source>
</evidence>
<organism evidence="2 3">
    <name type="scientific">Arcobacter nitrofigilis (strain ATCC 33309 / DSM 7299 / CCUG 15893 / LMG 7604 / NCTC 12251 / CI)</name>
    <name type="common">Campylobacter nitrofigilis</name>
    <dbReference type="NCBI Taxonomy" id="572480"/>
    <lineage>
        <taxon>Bacteria</taxon>
        <taxon>Pseudomonadati</taxon>
        <taxon>Campylobacterota</taxon>
        <taxon>Epsilonproteobacteria</taxon>
        <taxon>Campylobacterales</taxon>
        <taxon>Arcobacteraceae</taxon>
        <taxon>Arcobacter</taxon>
    </lineage>
</organism>
<evidence type="ECO:0000313" key="2">
    <source>
        <dbReference type="EMBL" id="ADG92486.1"/>
    </source>
</evidence>
<dbReference type="HOGENOM" id="CLU_2191513_0_0_7"/>
<dbReference type="EMBL" id="CP001999">
    <property type="protein sequence ID" value="ADG92486.1"/>
    <property type="molecule type" value="Genomic_DNA"/>
</dbReference>
<keyword evidence="1" id="KW-0812">Transmembrane</keyword>
<protein>
    <submittedName>
        <fullName evidence="2">Uncharacterized protein</fullName>
    </submittedName>
</protein>
<evidence type="ECO:0000313" key="3">
    <source>
        <dbReference type="Proteomes" id="UP000000939"/>
    </source>
</evidence>
<keyword evidence="1" id="KW-0472">Membrane</keyword>
<keyword evidence="3" id="KW-1185">Reference proteome</keyword>
<name>D5V2Q4_ARCNC</name>
<reference evidence="2 3" key="1">
    <citation type="journal article" date="2010" name="Stand. Genomic Sci.">
        <title>Complete genome sequence of Arcobacter nitrofigilis type strain (CI).</title>
        <authorList>
            <person name="Pati A."/>
            <person name="Gronow S."/>
            <person name="Lapidus A."/>
            <person name="Copeland A."/>
            <person name="Glavina Del Rio T."/>
            <person name="Nolan M."/>
            <person name="Lucas S."/>
            <person name="Tice H."/>
            <person name="Cheng J.F."/>
            <person name="Han C."/>
            <person name="Chertkov O."/>
            <person name="Bruce D."/>
            <person name="Tapia R."/>
            <person name="Goodwin L."/>
            <person name="Pitluck S."/>
            <person name="Liolios K."/>
            <person name="Ivanova N."/>
            <person name="Mavromatis K."/>
            <person name="Chen A."/>
            <person name="Palaniappan K."/>
            <person name="Land M."/>
            <person name="Hauser L."/>
            <person name="Chang Y.J."/>
            <person name="Jeffries C.D."/>
            <person name="Detter J.C."/>
            <person name="Rohde M."/>
            <person name="Goker M."/>
            <person name="Bristow J."/>
            <person name="Eisen J.A."/>
            <person name="Markowitz V."/>
            <person name="Hugenholtz P."/>
            <person name="Klenk H.P."/>
            <person name="Kyrpides N.C."/>
        </authorList>
    </citation>
    <scope>NUCLEOTIDE SEQUENCE [LARGE SCALE GENOMIC DNA]</scope>
    <source>
        <strain evidence="3">ATCC 33309 / DSM 7299 / CCUG 15893 / LMG 7604 / NCTC 12251 / CI</strain>
    </source>
</reference>
<dbReference type="RefSeq" id="WP_013134631.1">
    <property type="nucleotide sequence ID" value="NC_014166.1"/>
</dbReference>
<dbReference type="AlphaFoldDB" id="D5V2Q4"/>
<dbReference type="KEGG" id="ant:Arnit_0822"/>